<comment type="caution">
    <text evidence="17">The sequence shown here is derived from an EMBL/GenBank/DDBJ whole genome shotgun (WGS) entry which is preliminary data.</text>
</comment>
<evidence type="ECO:0000256" key="8">
    <source>
        <dbReference type="ARBA" id="ARBA00022801"/>
    </source>
</evidence>
<dbReference type="InterPro" id="IPR042097">
    <property type="entry name" value="Aminopeptidase_N-like_N_sf"/>
</dbReference>
<keyword evidence="10" id="KW-0482">Metalloprotease</keyword>
<evidence type="ECO:0000313" key="17">
    <source>
        <dbReference type="EMBL" id="MEU3711063.1"/>
    </source>
</evidence>
<dbReference type="SUPFAM" id="SSF63737">
    <property type="entry name" value="Leukotriene A4 hydrolase N-terminal domain"/>
    <property type="match status" value="1"/>
</dbReference>
<evidence type="ECO:0000259" key="16">
    <source>
        <dbReference type="Pfam" id="PF17900"/>
    </source>
</evidence>
<keyword evidence="9" id="KW-0862">Zinc</keyword>
<evidence type="ECO:0000256" key="2">
    <source>
        <dbReference type="ARBA" id="ARBA00001947"/>
    </source>
</evidence>
<evidence type="ECO:0000256" key="10">
    <source>
        <dbReference type="ARBA" id="ARBA00023049"/>
    </source>
</evidence>
<dbReference type="Pfam" id="PF17900">
    <property type="entry name" value="Peptidase_M1_N"/>
    <property type="match status" value="1"/>
</dbReference>
<comment type="cofactor">
    <cofactor evidence="2">
        <name>Zn(2+)</name>
        <dbReference type="ChEBI" id="CHEBI:29105"/>
    </cofactor>
</comment>
<dbReference type="EMBL" id="JBEZVI010000009">
    <property type="protein sequence ID" value="MEU3711063.1"/>
    <property type="molecule type" value="Genomic_DNA"/>
</dbReference>
<dbReference type="Gene3D" id="1.10.390.10">
    <property type="entry name" value="Neutral Protease Domain 2"/>
    <property type="match status" value="1"/>
</dbReference>
<dbReference type="SUPFAM" id="SSF55486">
    <property type="entry name" value="Metalloproteases ('zincins'), catalytic domain"/>
    <property type="match status" value="1"/>
</dbReference>
<dbReference type="InterPro" id="IPR006311">
    <property type="entry name" value="TAT_signal"/>
</dbReference>
<keyword evidence="7" id="KW-0479">Metal-binding</keyword>
<dbReference type="Pfam" id="PF01433">
    <property type="entry name" value="Peptidase_M1"/>
    <property type="match status" value="1"/>
</dbReference>
<dbReference type="InterPro" id="IPR050344">
    <property type="entry name" value="Peptidase_M1_aminopeptidases"/>
</dbReference>
<dbReference type="InterPro" id="IPR027268">
    <property type="entry name" value="Peptidase_M4/M1_CTD_sf"/>
</dbReference>
<dbReference type="GO" id="GO:0004177">
    <property type="term" value="F:aminopeptidase activity"/>
    <property type="evidence" value="ECO:0007669"/>
    <property type="project" value="UniProtKB-KW"/>
</dbReference>
<evidence type="ECO:0000256" key="14">
    <source>
        <dbReference type="SAM" id="SignalP"/>
    </source>
</evidence>
<keyword evidence="18" id="KW-1185">Reference proteome</keyword>
<reference evidence="17 18" key="1">
    <citation type="submission" date="2024-06" db="EMBL/GenBank/DDBJ databases">
        <title>The Natural Products Discovery Center: Release of the First 8490 Sequenced Strains for Exploring Actinobacteria Biosynthetic Diversity.</title>
        <authorList>
            <person name="Kalkreuter E."/>
            <person name="Kautsar S.A."/>
            <person name="Yang D."/>
            <person name="Bader C.D."/>
            <person name="Teijaro C.N."/>
            <person name="Fluegel L."/>
            <person name="Davis C.M."/>
            <person name="Simpson J.R."/>
            <person name="Lauterbach L."/>
            <person name="Steele A.D."/>
            <person name="Gui C."/>
            <person name="Meng S."/>
            <person name="Li G."/>
            <person name="Viehrig K."/>
            <person name="Ye F."/>
            <person name="Su P."/>
            <person name="Kiefer A.F."/>
            <person name="Nichols A."/>
            <person name="Cepeda A.J."/>
            <person name="Yan W."/>
            <person name="Fan B."/>
            <person name="Jiang Y."/>
            <person name="Adhikari A."/>
            <person name="Zheng C.-J."/>
            <person name="Schuster L."/>
            <person name="Cowan T.M."/>
            <person name="Smanski M.J."/>
            <person name="Chevrette M.G."/>
            <person name="De Carvalho L.P.S."/>
            <person name="Shen B."/>
        </authorList>
    </citation>
    <scope>NUCLEOTIDE SEQUENCE [LARGE SCALE GENOMIC DNA]</scope>
    <source>
        <strain evidence="17 18">NPDC033039</strain>
    </source>
</reference>
<evidence type="ECO:0000256" key="13">
    <source>
        <dbReference type="SAM" id="MobiDB-lite"/>
    </source>
</evidence>
<name>A0ABV2YZ91_9ACTN</name>
<accession>A0ABV2YZ91</accession>
<sequence length="479" mass="52442">MCSWTRRTFVTGALSTAALSLAADGAPTGGHARRSATGRRPGAPSAAGYFPAHGDLGYDVTHYDIRLAYRPRGRALDAVARITAAPAEPLERVAFDLASRLDVTGVEVNGAPARFRHRHGKLHLAPAAPLLPGEPFTAAVRYRGRPGPVRSPFGAIGWDYTQGSGVVVASQPLGAPSWFPCNDRPDDKAAYRITATVPEGLHVVANGVLQGHSPGPGATRTWTYEHAHPMASYLAQVQIGRFAFSHQRGGPVPLRNACPPHLTERFAHDFGRQPQMMTLFSRLFGPYPFEVYGSVVVDAELDEPVENQTYALFGTNHLDGRRTSEHLVAHELAHHWFGNSVSLTDWRHIWLNEGFATYGEWLWSEHSGGPGAHELAASNWSDLADDAQRMRIGAPGPAHLFDDRVYSRGACTLQALRTTLGDATFFALLRNWAARYRHGSAGTEEFIALAEAHSHRPLRSLLHSWLYARRLPPLPPERV</sequence>
<dbReference type="PRINTS" id="PR00756">
    <property type="entry name" value="ALADIPTASE"/>
</dbReference>
<keyword evidence="17" id="KW-0031">Aminopeptidase</keyword>
<evidence type="ECO:0000259" key="15">
    <source>
        <dbReference type="Pfam" id="PF01433"/>
    </source>
</evidence>
<dbReference type="Proteomes" id="UP001550853">
    <property type="component" value="Unassembled WGS sequence"/>
</dbReference>
<dbReference type="PANTHER" id="PTHR11533:SF297">
    <property type="entry name" value="AMINOPEPTIDASE N"/>
    <property type="match status" value="1"/>
</dbReference>
<evidence type="ECO:0000256" key="11">
    <source>
        <dbReference type="ARBA" id="ARBA00029811"/>
    </source>
</evidence>
<feature type="region of interest" description="Disordered" evidence="13">
    <location>
        <begin position="25"/>
        <end position="46"/>
    </location>
</feature>
<dbReference type="PANTHER" id="PTHR11533">
    <property type="entry name" value="PROTEASE M1 ZINC METALLOPROTEASE"/>
    <property type="match status" value="1"/>
</dbReference>
<gene>
    <name evidence="17" type="ORF">AB0E61_13315</name>
</gene>
<evidence type="ECO:0000256" key="9">
    <source>
        <dbReference type="ARBA" id="ARBA00022833"/>
    </source>
</evidence>
<comment type="similarity">
    <text evidence="3">Belongs to the peptidase M1 family.</text>
</comment>
<keyword evidence="8 17" id="KW-0378">Hydrolase</keyword>
<evidence type="ECO:0000256" key="5">
    <source>
        <dbReference type="ARBA" id="ARBA00015611"/>
    </source>
</evidence>
<feature type="signal peptide" evidence="14">
    <location>
        <begin position="1"/>
        <end position="22"/>
    </location>
</feature>
<dbReference type="RefSeq" id="WP_030283656.1">
    <property type="nucleotide sequence ID" value="NZ_JBEZVI010000009.1"/>
</dbReference>
<dbReference type="InterPro" id="IPR045357">
    <property type="entry name" value="Aminopeptidase_N-like_N"/>
</dbReference>
<evidence type="ECO:0000256" key="4">
    <source>
        <dbReference type="ARBA" id="ARBA00012564"/>
    </source>
</evidence>
<evidence type="ECO:0000256" key="7">
    <source>
        <dbReference type="ARBA" id="ARBA00022723"/>
    </source>
</evidence>
<protein>
    <recommendedName>
        <fullName evidence="5">Aminopeptidase N</fullName>
        <ecNumber evidence="4">3.4.11.2</ecNumber>
    </recommendedName>
    <alternativeName>
        <fullName evidence="11">Alanine aminopeptidase</fullName>
    </alternativeName>
    <alternativeName>
        <fullName evidence="12">Lysyl aminopeptidase</fullName>
    </alternativeName>
</protein>
<feature type="domain" description="Peptidase M1 membrane alanine aminopeptidase" evidence="15">
    <location>
        <begin position="281"/>
        <end position="465"/>
    </location>
</feature>
<dbReference type="InterPro" id="IPR001930">
    <property type="entry name" value="Peptidase_M1"/>
</dbReference>
<keyword evidence="6" id="KW-0645">Protease</keyword>
<evidence type="ECO:0000256" key="6">
    <source>
        <dbReference type="ARBA" id="ARBA00022670"/>
    </source>
</evidence>
<keyword evidence="14" id="KW-0732">Signal</keyword>
<organism evidence="17 18">
    <name type="scientific">Streptomyces catenulae</name>
    <dbReference type="NCBI Taxonomy" id="66875"/>
    <lineage>
        <taxon>Bacteria</taxon>
        <taxon>Bacillati</taxon>
        <taxon>Actinomycetota</taxon>
        <taxon>Actinomycetes</taxon>
        <taxon>Kitasatosporales</taxon>
        <taxon>Streptomycetaceae</taxon>
        <taxon>Streptomyces</taxon>
    </lineage>
</organism>
<feature type="chain" id="PRO_5045414726" description="Aminopeptidase N" evidence="14">
    <location>
        <begin position="23"/>
        <end position="479"/>
    </location>
</feature>
<dbReference type="PROSITE" id="PS51318">
    <property type="entry name" value="TAT"/>
    <property type="match status" value="1"/>
</dbReference>
<evidence type="ECO:0000313" key="18">
    <source>
        <dbReference type="Proteomes" id="UP001550853"/>
    </source>
</evidence>
<evidence type="ECO:0000256" key="12">
    <source>
        <dbReference type="ARBA" id="ARBA00031533"/>
    </source>
</evidence>
<feature type="domain" description="Aminopeptidase N-like N-terminal" evidence="16">
    <location>
        <begin position="61"/>
        <end position="234"/>
    </location>
</feature>
<dbReference type="Gene3D" id="2.60.40.1730">
    <property type="entry name" value="tricorn interacting facor f3 domain"/>
    <property type="match status" value="1"/>
</dbReference>
<dbReference type="InterPro" id="IPR014782">
    <property type="entry name" value="Peptidase_M1_dom"/>
</dbReference>
<dbReference type="CDD" id="cd09603">
    <property type="entry name" value="M1_APN_like"/>
    <property type="match status" value="1"/>
</dbReference>
<comment type="catalytic activity">
    <reaction evidence="1">
        <text>Release of an N-terminal amino acid, Xaa-|-Yaa- from a peptide, amide or arylamide. Xaa is preferably Ala, but may be most amino acids including Pro (slow action). When a terminal hydrophobic residue is followed by a prolyl residue, the two may be released as an intact Xaa-Pro dipeptide.</text>
        <dbReference type="EC" id="3.4.11.2"/>
    </reaction>
</comment>
<evidence type="ECO:0000256" key="1">
    <source>
        <dbReference type="ARBA" id="ARBA00000098"/>
    </source>
</evidence>
<dbReference type="EC" id="3.4.11.2" evidence="4"/>
<proteinExistence type="inferred from homology"/>
<evidence type="ECO:0000256" key="3">
    <source>
        <dbReference type="ARBA" id="ARBA00010136"/>
    </source>
</evidence>